<comment type="caution">
    <text evidence="2">The sequence shown here is derived from an EMBL/GenBank/DDBJ whole genome shotgun (WGS) entry which is preliminary data.</text>
</comment>
<dbReference type="Pfam" id="PF09996">
    <property type="entry name" value="DUF2237"/>
    <property type="match status" value="1"/>
</dbReference>
<dbReference type="PANTHER" id="PTHR37466:SF1">
    <property type="entry name" value="SLR1628 PROTEIN"/>
    <property type="match status" value="1"/>
</dbReference>
<proteinExistence type="predicted"/>
<gene>
    <name evidence="2" type="ORF">PRZ48_009156</name>
</gene>
<dbReference type="Proteomes" id="UP001305779">
    <property type="component" value="Unassembled WGS sequence"/>
</dbReference>
<feature type="compositionally biased region" description="Polar residues" evidence="1">
    <location>
        <begin position="181"/>
        <end position="190"/>
    </location>
</feature>
<name>A0ABR0EAZ5_ZASCE</name>
<dbReference type="EMBL" id="JAXOVC010000007">
    <property type="protein sequence ID" value="KAK4498646.1"/>
    <property type="molecule type" value="Genomic_DNA"/>
</dbReference>
<dbReference type="Gene3D" id="3.30.56.110">
    <property type="entry name" value="Protein of unknown function DUF2237"/>
    <property type="match status" value="1"/>
</dbReference>
<keyword evidence="3" id="KW-1185">Reference proteome</keyword>
<feature type="region of interest" description="Disordered" evidence="1">
    <location>
        <begin position="133"/>
        <end position="190"/>
    </location>
</feature>
<accession>A0ABR0EAZ5</accession>
<protein>
    <submittedName>
        <fullName evidence="2">Uncharacterized protein</fullName>
    </submittedName>
</protein>
<evidence type="ECO:0000256" key="1">
    <source>
        <dbReference type="SAM" id="MobiDB-lite"/>
    </source>
</evidence>
<dbReference type="InterPro" id="IPR018714">
    <property type="entry name" value="DUF2237"/>
</dbReference>
<organism evidence="2 3">
    <name type="scientific">Zasmidium cellare</name>
    <name type="common">Wine cellar mold</name>
    <name type="synonym">Racodium cellare</name>
    <dbReference type="NCBI Taxonomy" id="395010"/>
    <lineage>
        <taxon>Eukaryota</taxon>
        <taxon>Fungi</taxon>
        <taxon>Dikarya</taxon>
        <taxon>Ascomycota</taxon>
        <taxon>Pezizomycotina</taxon>
        <taxon>Dothideomycetes</taxon>
        <taxon>Dothideomycetidae</taxon>
        <taxon>Mycosphaerellales</taxon>
        <taxon>Mycosphaerellaceae</taxon>
        <taxon>Zasmidium</taxon>
    </lineage>
</organism>
<sequence length="190" mass="20237">MAHTPQTSTKPTLQHKNVAGGLLSLFSKNPPTGFFKDGYCRTSPEDTENHTIAATLTDEYLKSDYGREASQQGHKAGDRTCLSASHFASAIQAAEEGKFNKTAVPKVHLHASQDKALDVVSYKDLKKYAAEPEAFSQQGRQEAHHDPASNRGGVASESSSIGGDQGTLAPGAGSHWKWSDTKPSSGGQRG</sequence>
<reference evidence="2 3" key="1">
    <citation type="journal article" date="2023" name="G3 (Bethesda)">
        <title>A chromosome-level genome assembly of Zasmidium syzygii isolated from banana leaves.</title>
        <authorList>
            <person name="van Westerhoven A.C."/>
            <person name="Mehrabi R."/>
            <person name="Talebi R."/>
            <person name="Steentjes M.B.F."/>
            <person name="Corcolon B."/>
            <person name="Chong P.A."/>
            <person name="Kema G.H.J."/>
            <person name="Seidl M.F."/>
        </authorList>
    </citation>
    <scope>NUCLEOTIDE SEQUENCE [LARGE SCALE GENOMIC DNA]</scope>
    <source>
        <strain evidence="2 3">P124</strain>
    </source>
</reference>
<dbReference type="PANTHER" id="PTHR37466">
    <property type="entry name" value="SLR1628 PROTEIN"/>
    <property type="match status" value="1"/>
</dbReference>
<evidence type="ECO:0000313" key="3">
    <source>
        <dbReference type="Proteomes" id="UP001305779"/>
    </source>
</evidence>
<evidence type="ECO:0000313" key="2">
    <source>
        <dbReference type="EMBL" id="KAK4498646.1"/>
    </source>
</evidence>